<gene>
    <name evidence="2" type="ORF">GXP67_19055</name>
</gene>
<dbReference type="EMBL" id="CP048222">
    <property type="protein sequence ID" value="QHT68593.1"/>
    <property type="molecule type" value="Genomic_DNA"/>
</dbReference>
<accession>A0A6C0GLS3</accession>
<name>A0A6C0GLS3_9BACT</name>
<organism evidence="2 3">
    <name type="scientific">Rhodocytophaga rosea</name>
    <dbReference type="NCBI Taxonomy" id="2704465"/>
    <lineage>
        <taxon>Bacteria</taxon>
        <taxon>Pseudomonadati</taxon>
        <taxon>Bacteroidota</taxon>
        <taxon>Cytophagia</taxon>
        <taxon>Cytophagales</taxon>
        <taxon>Rhodocytophagaceae</taxon>
        <taxon>Rhodocytophaga</taxon>
    </lineage>
</organism>
<evidence type="ECO:0000313" key="3">
    <source>
        <dbReference type="Proteomes" id="UP000480178"/>
    </source>
</evidence>
<dbReference type="SUPFAM" id="SSF48371">
    <property type="entry name" value="ARM repeat"/>
    <property type="match status" value="1"/>
</dbReference>
<evidence type="ECO:0000256" key="1">
    <source>
        <dbReference type="SAM" id="Phobius"/>
    </source>
</evidence>
<keyword evidence="1" id="KW-0472">Membrane</keyword>
<feature type="transmembrane region" description="Helical" evidence="1">
    <location>
        <begin position="85"/>
        <end position="104"/>
    </location>
</feature>
<dbReference type="InterPro" id="IPR016024">
    <property type="entry name" value="ARM-type_fold"/>
</dbReference>
<keyword evidence="1" id="KW-1133">Transmembrane helix</keyword>
<dbReference type="AlphaFoldDB" id="A0A6C0GLS3"/>
<dbReference type="InterPro" id="IPR011989">
    <property type="entry name" value="ARM-like"/>
</dbReference>
<keyword evidence="3" id="KW-1185">Reference proteome</keyword>
<keyword evidence="1" id="KW-0812">Transmembrane</keyword>
<sequence>MKLTNIEDLIQKYDLGETSLQEEQELSDYFNQNQVPVHLQPYAAQFRFFSSKKQDKSADEALDRKIFETIEKADETPVKQPRSMYINWGLGIAASICFLIIGFFGGRMSVQPVLTADTHSITELQNDVKEMKQMVMFSMLEKQSASERLKAVSYVKEFTEPDAKVVNALLKTLNEDDNVNVRLAAARALAGLSSVGTARKGLVNSLNKQTDPIVQLALIDIFVELEEKRAVRQMQSLLENQETLDVVKEEAKKGIQILM</sequence>
<protein>
    <recommendedName>
        <fullName evidence="4">HEAT repeat domain-containing protein</fullName>
    </recommendedName>
</protein>
<reference evidence="2 3" key="1">
    <citation type="submission" date="2020-01" db="EMBL/GenBank/DDBJ databases">
        <authorList>
            <person name="Kim M.K."/>
        </authorList>
    </citation>
    <scope>NUCLEOTIDE SEQUENCE [LARGE SCALE GENOMIC DNA]</scope>
    <source>
        <strain evidence="2 3">172606-1</strain>
    </source>
</reference>
<dbReference type="Pfam" id="PF13646">
    <property type="entry name" value="HEAT_2"/>
    <property type="match status" value="1"/>
</dbReference>
<dbReference type="RefSeq" id="WP_162444604.1">
    <property type="nucleotide sequence ID" value="NZ_CP048222.1"/>
</dbReference>
<dbReference type="Proteomes" id="UP000480178">
    <property type="component" value="Chromosome"/>
</dbReference>
<dbReference type="KEGG" id="rhoz:GXP67_19055"/>
<dbReference type="Gene3D" id="1.25.10.10">
    <property type="entry name" value="Leucine-rich Repeat Variant"/>
    <property type="match status" value="1"/>
</dbReference>
<evidence type="ECO:0000313" key="2">
    <source>
        <dbReference type="EMBL" id="QHT68593.1"/>
    </source>
</evidence>
<evidence type="ECO:0008006" key="4">
    <source>
        <dbReference type="Google" id="ProtNLM"/>
    </source>
</evidence>
<proteinExistence type="predicted"/>